<dbReference type="InterPro" id="IPR051361">
    <property type="entry name" value="ThrE/Ser_Exporter"/>
</dbReference>
<dbReference type="Pfam" id="PF06738">
    <property type="entry name" value="ThrE"/>
    <property type="match status" value="1"/>
</dbReference>
<evidence type="ECO:0000256" key="1">
    <source>
        <dbReference type="ARBA" id="ARBA00034125"/>
    </source>
</evidence>
<dbReference type="AlphaFoldDB" id="A0A848L640"/>
<dbReference type="EMBL" id="JABBNB010000036">
    <property type="protein sequence ID" value="NMO04475.1"/>
    <property type="molecule type" value="Genomic_DNA"/>
</dbReference>
<dbReference type="Proteomes" id="UP000550729">
    <property type="component" value="Unassembled WGS sequence"/>
</dbReference>
<dbReference type="RefSeq" id="WP_170196982.1">
    <property type="nucleotide sequence ID" value="NZ_JABBNB010000036.1"/>
</dbReference>
<feature type="transmembrane region" description="Helical" evidence="2">
    <location>
        <begin position="278"/>
        <end position="296"/>
    </location>
</feature>
<dbReference type="PANTHER" id="PTHR31082:SF4">
    <property type="entry name" value="PHEROMONE-REGULATED MEMBRANE PROTEIN 10"/>
    <property type="match status" value="1"/>
</dbReference>
<evidence type="ECO:0000313" key="5">
    <source>
        <dbReference type="Proteomes" id="UP000550729"/>
    </source>
</evidence>
<keyword evidence="2" id="KW-1133">Transmembrane helix</keyword>
<keyword evidence="5" id="KW-1185">Reference proteome</keyword>
<sequence length="408" mass="41452">MSSADRMRLGRLGALLLDAGLSVTEVRARVSAAADVAGLDRLSVSVLPEDVLLADDDTGDVSMVKAPGVELSMRQTALAVRLAGRIVNGTVAFDDIAAQVDAVRATVRRYRGPTWVAGAALVSAGLALVFRCPWWAIATSLLFGGVVGLCIASVRRTPASVAVLPFVTAVVSTALVGGVDRLFGFGPIPLFAVCAPVAILVPGALITNALLELTAADVVTGASRLMYGITVLGFMTVGIKAGAELTGVRLGGTSASNPAHVPRLSDAASGWQSLPPVWVSWLGVVLLAVGIGLAFGAGVRLSAVTLVVMVGVYAMHTVLGPHVGDIAASGIIAGVVYLASYAVERTNAAIPSVAFFFPAFLLLVPGTVGLVALASSDPDAIGVAVGTFVSLCVGIKVAELLSTPGDHR</sequence>
<evidence type="ECO:0000259" key="3">
    <source>
        <dbReference type="Pfam" id="PF06738"/>
    </source>
</evidence>
<reference evidence="4 5" key="1">
    <citation type="submission" date="2020-04" db="EMBL/GenBank/DDBJ databases">
        <title>Gordonia sp. nov. TBRC 11910.</title>
        <authorList>
            <person name="Suriyachadkun C."/>
        </authorList>
    </citation>
    <scope>NUCLEOTIDE SEQUENCE [LARGE SCALE GENOMIC DNA]</scope>
    <source>
        <strain evidence="4 5">TBRC 11910</strain>
    </source>
</reference>
<organism evidence="4 5">
    <name type="scientific">Gordonia asplenii</name>
    <dbReference type="NCBI Taxonomy" id="2725283"/>
    <lineage>
        <taxon>Bacteria</taxon>
        <taxon>Bacillati</taxon>
        <taxon>Actinomycetota</taxon>
        <taxon>Actinomycetes</taxon>
        <taxon>Mycobacteriales</taxon>
        <taxon>Gordoniaceae</taxon>
        <taxon>Gordonia</taxon>
    </lineage>
</organism>
<feature type="transmembrane region" description="Helical" evidence="2">
    <location>
        <begin position="326"/>
        <end position="343"/>
    </location>
</feature>
<dbReference type="InterPro" id="IPR010619">
    <property type="entry name" value="ThrE-like_N"/>
</dbReference>
<evidence type="ECO:0000313" key="4">
    <source>
        <dbReference type="EMBL" id="NMO04475.1"/>
    </source>
</evidence>
<evidence type="ECO:0000256" key="2">
    <source>
        <dbReference type="SAM" id="Phobius"/>
    </source>
</evidence>
<feature type="transmembrane region" description="Helical" evidence="2">
    <location>
        <begin position="112"/>
        <end position="130"/>
    </location>
</feature>
<feature type="transmembrane region" description="Helical" evidence="2">
    <location>
        <begin position="136"/>
        <end position="154"/>
    </location>
</feature>
<feature type="domain" description="Threonine/serine exporter-like N-terminal" evidence="3">
    <location>
        <begin position="10"/>
        <end position="245"/>
    </location>
</feature>
<keyword evidence="2" id="KW-0812">Transmembrane</keyword>
<keyword evidence="2" id="KW-0472">Membrane</keyword>
<feature type="transmembrane region" description="Helical" evidence="2">
    <location>
        <begin position="225"/>
        <end position="243"/>
    </location>
</feature>
<comment type="similarity">
    <text evidence="1">Belongs to the ThrE exporter (TC 2.A.79) family.</text>
</comment>
<feature type="transmembrane region" description="Helical" evidence="2">
    <location>
        <begin position="355"/>
        <end position="374"/>
    </location>
</feature>
<dbReference type="GO" id="GO:0022857">
    <property type="term" value="F:transmembrane transporter activity"/>
    <property type="evidence" value="ECO:0007669"/>
    <property type="project" value="InterPro"/>
</dbReference>
<accession>A0A848L640</accession>
<dbReference type="PANTHER" id="PTHR31082">
    <property type="entry name" value="PHEROMONE-REGULATED MEMBRANE PROTEIN 10"/>
    <property type="match status" value="1"/>
</dbReference>
<feature type="transmembrane region" description="Helical" evidence="2">
    <location>
        <begin position="303"/>
        <end position="320"/>
    </location>
</feature>
<feature type="transmembrane region" description="Helical" evidence="2">
    <location>
        <begin position="380"/>
        <end position="398"/>
    </location>
</feature>
<feature type="transmembrane region" description="Helical" evidence="2">
    <location>
        <begin position="161"/>
        <end position="178"/>
    </location>
</feature>
<gene>
    <name evidence="4" type="ORF">HH308_24970</name>
</gene>
<proteinExistence type="inferred from homology"/>
<comment type="caution">
    <text evidence="4">The sequence shown here is derived from an EMBL/GenBank/DDBJ whole genome shotgun (WGS) entry which is preliminary data.</text>
</comment>
<name>A0A848L640_9ACTN</name>
<protein>
    <submittedName>
        <fullName evidence="4">Threonine/serine exporter family protein</fullName>
    </submittedName>
</protein>
<feature type="transmembrane region" description="Helical" evidence="2">
    <location>
        <begin position="190"/>
        <end position="213"/>
    </location>
</feature>